<keyword evidence="2" id="KW-1185">Reference proteome</keyword>
<organism evidence="1 2">
    <name type="scientific">Tribonema minus</name>
    <dbReference type="NCBI Taxonomy" id="303371"/>
    <lineage>
        <taxon>Eukaryota</taxon>
        <taxon>Sar</taxon>
        <taxon>Stramenopiles</taxon>
        <taxon>Ochrophyta</taxon>
        <taxon>PX clade</taxon>
        <taxon>Xanthophyceae</taxon>
        <taxon>Tribonematales</taxon>
        <taxon>Tribonemataceae</taxon>
        <taxon>Tribonema</taxon>
    </lineage>
</organism>
<proteinExistence type="predicted"/>
<dbReference type="PANTHER" id="PTHR13179:SF8">
    <property type="entry name" value="GATOR COMPLEX PROTEIN DEPDC5"/>
    <property type="match status" value="1"/>
</dbReference>
<name>A0A835YMX3_9STRA</name>
<dbReference type="EMBL" id="JAFCMP010000515">
    <property type="protein sequence ID" value="KAG5178381.1"/>
    <property type="molecule type" value="Genomic_DNA"/>
</dbReference>
<dbReference type="GO" id="GO:0010508">
    <property type="term" value="P:positive regulation of autophagy"/>
    <property type="evidence" value="ECO:0007669"/>
    <property type="project" value="TreeGrafter"/>
</dbReference>
<dbReference type="GO" id="GO:1904262">
    <property type="term" value="P:negative regulation of TORC1 signaling"/>
    <property type="evidence" value="ECO:0007669"/>
    <property type="project" value="TreeGrafter"/>
</dbReference>
<comment type="caution">
    <text evidence="1">The sequence shown here is derived from an EMBL/GenBank/DDBJ whole genome shotgun (WGS) entry which is preliminary data.</text>
</comment>
<protein>
    <submittedName>
        <fullName evidence="1">Uncharacterized protein</fullName>
    </submittedName>
</protein>
<dbReference type="GO" id="GO:1990130">
    <property type="term" value="C:GATOR1 complex"/>
    <property type="evidence" value="ECO:0007669"/>
    <property type="project" value="TreeGrafter"/>
</dbReference>
<evidence type="ECO:0000313" key="1">
    <source>
        <dbReference type="EMBL" id="KAG5178381.1"/>
    </source>
</evidence>
<dbReference type="GO" id="GO:0005096">
    <property type="term" value="F:GTPase activator activity"/>
    <property type="evidence" value="ECO:0007669"/>
    <property type="project" value="InterPro"/>
</dbReference>
<dbReference type="OrthoDB" id="39497at2759"/>
<dbReference type="PANTHER" id="PTHR13179">
    <property type="entry name" value="DEP DOMAIN CONTAINING PROTEIN 5"/>
    <property type="match status" value="1"/>
</dbReference>
<dbReference type="Proteomes" id="UP000664859">
    <property type="component" value="Unassembled WGS sequence"/>
</dbReference>
<gene>
    <name evidence="1" type="ORF">JKP88DRAFT_264612</name>
</gene>
<dbReference type="AlphaFoldDB" id="A0A835YMX3"/>
<accession>A0A835YMX3</accession>
<evidence type="ECO:0000313" key="2">
    <source>
        <dbReference type="Proteomes" id="UP000664859"/>
    </source>
</evidence>
<dbReference type="InterPro" id="IPR027244">
    <property type="entry name" value="IML1"/>
</dbReference>
<sequence length="336" mass="38751">MGHRIHSLSYDEQTKQVEVKRFMSRYGSNTVPGNCYSYRYSLWQALDGRFQTVKQMFYKYPSPEYSWNYLDELVCGYNSDLIENTKYRRILFAIIPPPVASHEEEEAYIGKMSKLEDYLSAKAEKGQALAFKFRRRFAADGSAVAPEPEEPPTVALEEAKQCVKINVKEGRGRQGKDRYEWLEVLCDRVCEVQKVVHININWMVCSGSSVTEYVLALRRRTQQLGLKTLSLFFVMLSRQSQLAQLPQYGAGPMINVHPFVTHAYIPVSSMAVQRAMDHVLCGPKMDFVRDNDLRTDWKHRNIRAPYTQRQRPQDARLLSPLGARLRCKYTAADNLG</sequence>
<reference evidence="1" key="1">
    <citation type="submission" date="2021-02" db="EMBL/GenBank/DDBJ databases">
        <title>First Annotated Genome of the Yellow-green Alga Tribonema minus.</title>
        <authorList>
            <person name="Mahan K.M."/>
        </authorList>
    </citation>
    <scope>NUCLEOTIDE SEQUENCE</scope>
    <source>
        <strain evidence="1">UTEX B ZZ1240</strain>
    </source>
</reference>